<sequence>MISAPVDTAPRAAQLLREATHAAHRAVESLPMQQELSAGTLDRAGYATTLQRHHGLLARWERDQSAWLSSLPAQGWTYRPRVPALQQDLAQLGASLDPVLAAPLLADSAATRWGMLYVVEGSLLGGQVIARQLRQHQPVLSGALAYFDLGSADPSLWRHFQQCLDTVLTDGDARQAAVEGAVAMFGQFHRHLSQETVQ</sequence>
<dbReference type="Pfam" id="PF01126">
    <property type="entry name" value="Heme_oxygenase"/>
    <property type="match status" value="1"/>
</dbReference>
<organism evidence="1 2">
    <name type="scientific">Pseudoxanthomonas composti</name>
    <dbReference type="NCBI Taxonomy" id="2137479"/>
    <lineage>
        <taxon>Bacteria</taxon>
        <taxon>Pseudomonadati</taxon>
        <taxon>Pseudomonadota</taxon>
        <taxon>Gammaproteobacteria</taxon>
        <taxon>Lysobacterales</taxon>
        <taxon>Lysobacteraceae</taxon>
        <taxon>Pseudoxanthomonas</taxon>
    </lineage>
</organism>
<dbReference type="InterPro" id="IPR016084">
    <property type="entry name" value="Haem_Oase-like_multi-hlx"/>
</dbReference>
<comment type="caution">
    <text evidence="1">The sequence shown here is derived from an EMBL/GenBank/DDBJ whole genome shotgun (WGS) entry which is preliminary data.</text>
</comment>
<dbReference type="OrthoDB" id="114943at2"/>
<dbReference type="GO" id="GO:0006788">
    <property type="term" value="P:heme oxidation"/>
    <property type="evidence" value="ECO:0007669"/>
    <property type="project" value="InterPro"/>
</dbReference>
<dbReference type="GO" id="GO:0004392">
    <property type="term" value="F:heme oxygenase (decyclizing) activity"/>
    <property type="evidence" value="ECO:0007669"/>
    <property type="project" value="InterPro"/>
</dbReference>
<dbReference type="Gene3D" id="1.20.910.10">
    <property type="entry name" value="Heme oxygenase-like"/>
    <property type="match status" value="1"/>
</dbReference>
<name>A0A4Q1JXC2_9GAMM</name>
<gene>
    <name evidence="1" type="ORF">EPA99_08875</name>
</gene>
<evidence type="ECO:0000313" key="2">
    <source>
        <dbReference type="Proteomes" id="UP000289784"/>
    </source>
</evidence>
<protein>
    <submittedName>
        <fullName evidence="1">Biliverdin-producing heme oxygenase</fullName>
    </submittedName>
</protein>
<dbReference type="RefSeq" id="WP_129470864.1">
    <property type="nucleotide sequence ID" value="NZ_SAWZ01000004.1"/>
</dbReference>
<dbReference type="AlphaFoldDB" id="A0A4Q1JXC2"/>
<reference evidence="1 2" key="1">
    <citation type="submission" date="2019-01" db="EMBL/GenBank/DDBJ databases">
        <title>Pseudoxanthomonas composti sp. nov., isolated from compost.</title>
        <authorList>
            <person name="Yang G."/>
        </authorList>
    </citation>
    <scope>NUCLEOTIDE SEQUENCE [LARGE SCALE GENOMIC DNA]</scope>
    <source>
        <strain evidence="1 2">GSS15</strain>
    </source>
</reference>
<evidence type="ECO:0000313" key="1">
    <source>
        <dbReference type="EMBL" id="RXR05952.1"/>
    </source>
</evidence>
<dbReference type="InterPro" id="IPR016053">
    <property type="entry name" value="Haem_Oase-like"/>
</dbReference>
<dbReference type="Proteomes" id="UP000289784">
    <property type="component" value="Unassembled WGS sequence"/>
</dbReference>
<keyword evidence="2" id="KW-1185">Reference proteome</keyword>
<dbReference type="CDD" id="cd19166">
    <property type="entry name" value="HemeO-bac"/>
    <property type="match status" value="1"/>
</dbReference>
<accession>A0A4Q1JXC2</accession>
<dbReference type="SUPFAM" id="SSF48613">
    <property type="entry name" value="Heme oxygenase-like"/>
    <property type="match status" value="1"/>
</dbReference>
<dbReference type="EMBL" id="SAWZ01000004">
    <property type="protein sequence ID" value="RXR05952.1"/>
    <property type="molecule type" value="Genomic_DNA"/>
</dbReference>
<proteinExistence type="predicted"/>